<dbReference type="EMBL" id="AP019860">
    <property type="protein sequence ID" value="BBM88279.1"/>
    <property type="molecule type" value="Genomic_DNA"/>
</dbReference>
<gene>
    <name evidence="2" type="ORF">UABAM_06700</name>
</gene>
<dbReference type="KEGG" id="uam:UABAM_06700"/>
<keyword evidence="1" id="KW-1133">Transmembrane helix</keyword>
<name>A0A5S9IUC6_UABAM</name>
<dbReference type="RefSeq" id="WP_152021897.1">
    <property type="nucleotide sequence ID" value="NZ_AP019860.1"/>
</dbReference>
<dbReference type="AlphaFoldDB" id="A0A5S9IUC6"/>
<keyword evidence="3" id="KW-1185">Reference proteome</keyword>
<keyword evidence="1" id="KW-0812">Transmembrane</keyword>
<evidence type="ECO:0000313" key="2">
    <source>
        <dbReference type="EMBL" id="BBM88279.1"/>
    </source>
</evidence>
<keyword evidence="1" id="KW-0472">Membrane</keyword>
<evidence type="ECO:0000313" key="3">
    <source>
        <dbReference type="Proteomes" id="UP000326354"/>
    </source>
</evidence>
<proteinExistence type="predicted"/>
<reference evidence="2 3" key="1">
    <citation type="submission" date="2019-08" db="EMBL/GenBank/DDBJ databases">
        <title>Complete genome sequence of Candidatus Uab amorphum.</title>
        <authorList>
            <person name="Shiratori T."/>
            <person name="Suzuki S."/>
            <person name="Kakizawa Y."/>
            <person name="Ishida K."/>
        </authorList>
    </citation>
    <scope>NUCLEOTIDE SEQUENCE [LARGE SCALE GENOMIC DNA]</scope>
    <source>
        <strain evidence="2 3">SRT547</strain>
    </source>
</reference>
<protein>
    <submittedName>
        <fullName evidence="2">Uncharacterized protein</fullName>
    </submittedName>
</protein>
<dbReference type="Proteomes" id="UP000326354">
    <property type="component" value="Chromosome"/>
</dbReference>
<feature type="transmembrane region" description="Helical" evidence="1">
    <location>
        <begin position="41"/>
        <end position="58"/>
    </location>
</feature>
<feature type="transmembrane region" description="Helical" evidence="1">
    <location>
        <begin position="103"/>
        <end position="120"/>
    </location>
</feature>
<sequence length="142" mass="16126">MAKQNFQDYLAKTTRLIPTQIIGAYILISGLIPPSSQNSKWIYTIIFAFLLILAPIIGNKNRQKRKQSKLTWKQTVIVAISFGLWVSCLGGPLKLWFPQYYETWIASIAVIMWSMITPLLDKETEGPGPFVFIPGEKNGEYT</sequence>
<feature type="transmembrane region" description="Helical" evidence="1">
    <location>
        <begin position="16"/>
        <end position="35"/>
    </location>
</feature>
<evidence type="ECO:0000256" key="1">
    <source>
        <dbReference type="SAM" id="Phobius"/>
    </source>
</evidence>
<organism evidence="2 3">
    <name type="scientific">Uabimicrobium amorphum</name>
    <dbReference type="NCBI Taxonomy" id="2596890"/>
    <lineage>
        <taxon>Bacteria</taxon>
        <taxon>Pseudomonadati</taxon>
        <taxon>Planctomycetota</taxon>
        <taxon>Candidatus Uabimicrobiia</taxon>
        <taxon>Candidatus Uabimicrobiales</taxon>
        <taxon>Candidatus Uabimicrobiaceae</taxon>
        <taxon>Candidatus Uabimicrobium</taxon>
    </lineage>
</organism>
<feature type="transmembrane region" description="Helical" evidence="1">
    <location>
        <begin position="70"/>
        <end position="97"/>
    </location>
</feature>
<accession>A0A5S9IUC6</accession>